<accession>A0A672F1G8</accession>
<organism evidence="1 2">
    <name type="scientific">Salarias fasciatus</name>
    <name type="common">Jewelled blenny</name>
    <name type="synonym">Blennius fasciatus</name>
    <dbReference type="NCBI Taxonomy" id="181472"/>
    <lineage>
        <taxon>Eukaryota</taxon>
        <taxon>Metazoa</taxon>
        <taxon>Chordata</taxon>
        <taxon>Craniata</taxon>
        <taxon>Vertebrata</taxon>
        <taxon>Euteleostomi</taxon>
        <taxon>Actinopterygii</taxon>
        <taxon>Neopterygii</taxon>
        <taxon>Teleostei</taxon>
        <taxon>Neoteleostei</taxon>
        <taxon>Acanthomorphata</taxon>
        <taxon>Ovalentaria</taxon>
        <taxon>Blenniimorphae</taxon>
        <taxon>Blenniiformes</taxon>
        <taxon>Blennioidei</taxon>
        <taxon>Blenniidae</taxon>
        <taxon>Salariinae</taxon>
        <taxon>Salarias</taxon>
    </lineage>
</organism>
<dbReference type="Ensembl" id="ENSSFAT00005000155.1">
    <property type="protein sequence ID" value="ENSSFAP00005000146.1"/>
    <property type="gene ID" value="ENSSFAG00005000147.1"/>
</dbReference>
<dbReference type="AlphaFoldDB" id="A0A672F1G8"/>
<keyword evidence="2" id="KW-1185">Reference proteome</keyword>
<evidence type="ECO:0000313" key="1">
    <source>
        <dbReference type="Ensembl" id="ENSSFAP00005000146.1"/>
    </source>
</evidence>
<sequence length="97" mass="10388">AAALLPALPPSCALLPPLSLEGSAKSNCLGRGGRGRMKLTCAEAAQQTCTHLQVCMSVKLMEAHNIVFHEKKICKITNTMSNAKKLQNIILIICLLC</sequence>
<reference evidence="1" key="1">
    <citation type="submission" date="2019-06" db="EMBL/GenBank/DDBJ databases">
        <authorList>
            <consortium name="Wellcome Sanger Institute Data Sharing"/>
        </authorList>
    </citation>
    <scope>NUCLEOTIDE SEQUENCE [LARGE SCALE GENOMIC DNA]</scope>
</reference>
<protein>
    <submittedName>
        <fullName evidence="1">Uncharacterized protein</fullName>
    </submittedName>
</protein>
<dbReference type="InParanoid" id="A0A672F1G8"/>
<dbReference type="Proteomes" id="UP000472267">
    <property type="component" value="Chromosome 4"/>
</dbReference>
<evidence type="ECO:0000313" key="2">
    <source>
        <dbReference type="Proteomes" id="UP000472267"/>
    </source>
</evidence>
<proteinExistence type="predicted"/>
<reference evidence="1" key="2">
    <citation type="submission" date="2025-08" db="UniProtKB">
        <authorList>
            <consortium name="Ensembl"/>
        </authorList>
    </citation>
    <scope>IDENTIFICATION</scope>
</reference>
<reference evidence="1" key="3">
    <citation type="submission" date="2025-09" db="UniProtKB">
        <authorList>
            <consortium name="Ensembl"/>
        </authorList>
    </citation>
    <scope>IDENTIFICATION</scope>
</reference>
<name>A0A672F1G8_SALFA</name>